<sequence length="249" mass="27370">MKALKVKVLKNAPLSLRTYVMELSAPDIAHSVKPGQFVMLKVSHTNDPIGRRAFAVGDVRGDNLYIFYDVVGRGTYLLSSLPEGSHIELFGPLGKRTFELSGDKHLLIGGGIGIAGLTLLGKELRKEGKKVFFVYGAKGKEHLGLKSWLEEENFEHLIFTEDGSEGRKGLVTEAVKEFDRSWTVSACGPKGMLKSLKNLVEPSRLYLSLESRMACGWGVCLGCVVKGTQGNYLRVCYEGPVFRADEVCL</sequence>
<evidence type="ECO:0000259" key="13">
    <source>
        <dbReference type="PROSITE" id="PS51384"/>
    </source>
</evidence>
<feature type="binding site" evidence="11">
    <location>
        <begin position="74"/>
        <end position="75"/>
    </location>
    <ligand>
        <name>FAD</name>
        <dbReference type="ChEBI" id="CHEBI:57692"/>
    </ligand>
</feature>
<dbReference type="KEGG" id="hth:HTH_0368"/>
<dbReference type="eggNOG" id="COG0543">
    <property type="taxonomic scope" value="Bacteria"/>
</dbReference>
<dbReference type="EMBL" id="AP011112">
    <property type="protein sequence ID" value="BAI68834.1"/>
    <property type="molecule type" value="Genomic_DNA"/>
</dbReference>
<dbReference type="InterPro" id="IPR050353">
    <property type="entry name" value="PyrK_electron_transfer"/>
</dbReference>
<keyword evidence="4 12" id="KW-0001">2Fe-2S</keyword>
<dbReference type="PATRIC" id="fig|608538.5.peg.368"/>
<dbReference type="InterPro" id="IPR012165">
    <property type="entry name" value="Cyt_c3_hydrogenase_gsu"/>
</dbReference>
<dbReference type="RefSeq" id="WP_012963017.1">
    <property type="nucleotide sequence ID" value="NC_013799.1"/>
</dbReference>
<dbReference type="InterPro" id="IPR019480">
    <property type="entry name" value="Dihydroorotate_DH_Fe-S-bd"/>
</dbReference>
<evidence type="ECO:0000256" key="12">
    <source>
        <dbReference type="PIRSR" id="PIRSR006816-2"/>
    </source>
</evidence>
<accession>D3DG82</accession>
<comment type="similarity">
    <text evidence="1">Belongs to the PyrK family.</text>
</comment>
<dbReference type="STRING" id="608538.HTH_0368"/>
<dbReference type="CDD" id="cd06218">
    <property type="entry name" value="DHOD_e_trans"/>
    <property type="match status" value="1"/>
</dbReference>
<dbReference type="Gene3D" id="2.40.30.10">
    <property type="entry name" value="Translation factors"/>
    <property type="match status" value="1"/>
</dbReference>
<dbReference type="Gene3D" id="3.40.50.80">
    <property type="entry name" value="Nucleotide-binding domain of ferredoxin-NADP reductase (FNR) module"/>
    <property type="match status" value="1"/>
</dbReference>
<feature type="domain" description="FAD-binding FR-type" evidence="13">
    <location>
        <begin position="1"/>
        <end position="99"/>
    </location>
</feature>
<dbReference type="InterPro" id="IPR017938">
    <property type="entry name" value="Riboflavin_synthase-like_b-brl"/>
</dbReference>
<keyword evidence="8 12" id="KW-0408">Iron</keyword>
<comment type="cofactor">
    <cofactor evidence="11">
        <name>FAD</name>
        <dbReference type="ChEBI" id="CHEBI:57692"/>
    </cofactor>
    <text evidence="11">Binds 1 FAD per subunit.</text>
</comment>
<organism evidence="14 15">
    <name type="scientific">Hydrogenobacter thermophilus (strain DSM 6534 / IAM 12695 / TK-6)</name>
    <dbReference type="NCBI Taxonomy" id="608538"/>
    <lineage>
        <taxon>Bacteria</taxon>
        <taxon>Pseudomonadati</taxon>
        <taxon>Aquificota</taxon>
        <taxon>Aquificia</taxon>
        <taxon>Aquificales</taxon>
        <taxon>Aquificaceae</taxon>
        <taxon>Hydrogenobacter</taxon>
    </lineage>
</organism>
<dbReference type="PROSITE" id="PS51384">
    <property type="entry name" value="FAD_FR"/>
    <property type="match status" value="1"/>
</dbReference>
<reference evidence="14 15" key="1">
    <citation type="journal article" date="2010" name="J. Bacteriol.">
        <title>Complete genome sequence of the thermophilic, obligately chemolithoautotrophic hydrogen-oxidizing bacterium Hydrogenobacter thermophilus TK-6.</title>
        <authorList>
            <person name="Arai H."/>
            <person name="Kanbe H."/>
            <person name="Ishii M."/>
            <person name="Igarashi Y."/>
        </authorList>
    </citation>
    <scope>NUCLEOTIDE SEQUENCE [LARGE SCALE GENOMIC DNA]</scope>
    <source>
        <strain evidence="15">DSM 6534 / IAM 12695 / TK-6 [Tokyo]</strain>
    </source>
</reference>
<keyword evidence="2" id="KW-0813">Transport</keyword>
<dbReference type="SUPFAM" id="SSF63380">
    <property type="entry name" value="Riboflavin synthase domain-like"/>
    <property type="match status" value="1"/>
</dbReference>
<dbReference type="InterPro" id="IPR037117">
    <property type="entry name" value="Dihydroorotate_DH_ele_sf"/>
</dbReference>
<feature type="binding site" evidence="12">
    <location>
        <position position="215"/>
    </location>
    <ligand>
        <name>[2Fe-2S] cluster</name>
        <dbReference type="ChEBI" id="CHEBI:190135"/>
    </ligand>
</feature>
<evidence type="ECO:0000256" key="7">
    <source>
        <dbReference type="ARBA" id="ARBA00022982"/>
    </source>
</evidence>
<evidence type="ECO:0000256" key="11">
    <source>
        <dbReference type="PIRSR" id="PIRSR006816-1"/>
    </source>
</evidence>
<dbReference type="AlphaFoldDB" id="D3DG82"/>
<evidence type="ECO:0000256" key="2">
    <source>
        <dbReference type="ARBA" id="ARBA00022448"/>
    </source>
</evidence>
<evidence type="ECO:0000256" key="9">
    <source>
        <dbReference type="ARBA" id="ARBA00023014"/>
    </source>
</evidence>
<dbReference type="GO" id="GO:0046872">
    <property type="term" value="F:metal ion binding"/>
    <property type="evidence" value="ECO:0007669"/>
    <property type="project" value="UniProtKB-KW"/>
</dbReference>
<feature type="binding site" evidence="12">
    <location>
        <position position="223"/>
    </location>
    <ligand>
        <name>[2Fe-2S] cluster</name>
        <dbReference type="ChEBI" id="CHEBI:190135"/>
    </ligand>
</feature>
<keyword evidence="7" id="KW-0249">Electron transport</keyword>
<keyword evidence="15" id="KW-1185">Reference proteome</keyword>
<evidence type="ECO:0000256" key="8">
    <source>
        <dbReference type="ARBA" id="ARBA00023004"/>
    </source>
</evidence>
<dbReference type="PIRSF" id="PIRSF006816">
    <property type="entry name" value="Cyc3_hyd_g"/>
    <property type="match status" value="1"/>
</dbReference>
<evidence type="ECO:0000256" key="6">
    <source>
        <dbReference type="ARBA" id="ARBA00022827"/>
    </source>
</evidence>
<dbReference type="GO" id="GO:0016491">
    <property type="term" value="F:oxidoreductase activity"/>
    <property type="evidence" value="ECO:0007669"/>
    <property type="project" value="InterPro"/>
</dbReference>
<dbReference type="GO" id="GO:0050660">
    <property type="term" value="F:flavin adenine dinucleotide binding"/>
    <property type="evidence" value="ECO:0007669"/>
    <property type="project" value="InterPro"/>
</dbReference>
<dbReference type="Proteomes" id="UP000002574">
    <property type="component" value="Chromosome"/>
</dbReference>
<keyword evidence="5 12" id="KW-0479">Metal-binding</keyword>
<proteinExistence type="inferred from homology"/>
<dbReference type="PANTHER" id="PTHR43513:SF3">
    <property type="entry name" value="DIHYDROOROTATE DEHYDROGENASE B (NAD(+)), ELECTRON TRANSFER SUBUNIT-RELATED"/>
    <property type="match status" value="1"/>
</dbReference>
<dbReference type="InterPro" id="IPR017927">
    <property type="entry name" value="FAD-bd_FR_type"/>
</dbReference>
<comment type="cofactor">
    <cofactor evidence="10">
        <name>[2Fe-2S] cluster</name>
        <dbReference type="ChEBI" id="CHEBI:190135"/>
    </cofactor>
</comment>
<dbReference type="InterPro" id="IPR039261">
    <property type="entry name" value="FNR_nucleotide-bd"/>
</dbReference>
<comment type="cofactor">
    <cofactor evidence="12">
        <name>[2Fe-2S] cluster</name>
        <dbReference type="ChEBI" id="CHEBI:190135"/>
    </cofactor>
    <text evidence="12">Binds 1 [2Fe-2S] cluster per subunit.</text>
</comment>
<name>D3DG82_HYDTT</name>
<keyword evidence="6 11" id="KW-0274">FAD</keyword>
<evidence type="ECO:0000256" key="4">
    <source>
        <dbReference type="ARBA" id="ARBA00022714"/>
    </source>
</evidence>
<dbReference type="KEGG" id="hte:Hydth_0366"/>
<feature type="binding site" evidence="12">
    <location>
        <position position="220"/>
    </location>
    <ligand>
        <name>[2Fe-2S] cluster</name>
        <dbReference type="ChEBI" id="CHEBI:190135"/>
    </ligand>
</feature>
<evidence type="ECO:0000313" key="15">
    <source>
        <dbReference type="Proteomes" id="UP000002574"/>
    </source>
</evidence>
<protein>
    <submittedName>
        <fullName evidence="14">Oxidoreductase FAD/NAD(P)-binding domain protein</fullName>
    </submittedName>
</protein>
<feature type="binding site" evidence="12">
    <location>
        <position position="236"/>
    </location>
    <ligand>
        <name>[2Fe-2S] cluster</name>
        <dbReference type="ChEBI" id="CHEBI:190135"/>
    </ligand>
</feature>
<keyword evidence="3 11" id="KW-0285">Flavoprotein</keyword>
<dbReference type="SUPFAM" id="SSF52343">
    <property type="entry name" value="Ferredoxin reductase-like, C-terminal NADP-linked domain"/>
    <property type="match status" value="1"/>
</dbReference>
<evidence type="ECO:0000313" key="14">
    <source>
        <dbReference type="EMBL" id="BAI68834.1"/>
    </source>
</evidence>
<evidence type="ECO:0000256" key="1">
    <source>
        <dbReference type="ARBA" id="ARBA00006422"/>
    </source>
</evidence>
<dbReference type="PANTHER" id="PTHR43513">
    <property type="entry name" value="DIHYDROOROTATE DEHYDROGENASE B (NAD(+)), ELECTRON TRANSFER SUBUNIT"/>
    <property type="match status" value="1"/>
</dbReference>
<dbReference type="Pfam" id="PF10418">
    <property type="entry name" value="DHODB_Fe-S_bind"/>
    <property type="match status" value="1"/>
</dbReference>
<keyword evidence="9 12" id="KW-0411">Iron-sulfur</keyword>
<evidence type="ECO:0000256" key="10">
    <source>
        <dbReference type="ARBA" id="ARBA00034078"/>
    </source>
</evidence>
<dbReference type="Gene3D" id="2.10.240.10">
    <property type="entry name" value="Dihydroorotate dehydrogenase, electron transfer subunit"/>
    <property type="match status" value="1"/>
</dbReference>
<dbReference type="GO" id="GO:0006221">
    <property type="term" value="P:pyrimidine nucleotide biosynthetic process"/>
    <property type="evidence" value="ECO:0007669"/>
    <property type="project" value="InterPro"/>
</dbReference>
<dbReference type="GO" id="GO:0051537">
    <property type="term" value="F:2 iron, 2 sulfur cluster binding"/>
    <property type="evidence" value="ECO:0007669"/>
    <property type="project" value="UniProtKB-KW"/>
</dbReference>
<evidence type="ECO:0000256" key="5">
    <source>
        <dbReference type="ARBA" id="ARBA00022723"/>
    </source>
</evidence>
<gene>
    <name evidence="14" type="ordered locus">HTH_0368</name>
</gene>
<evidence type="ECO:0000256" key="3">
    <source>
        <dbReference type="ARBA" id="ARBA00022630"/>
    </source>
</evidence>
<dbReference type="OrthoDB" id="9789468at2"/>